<dbReference type="InterPro" id="IPR029044">
    <property type="entry name" value="Nucleotide-diphossugar_trans"/>
</dbReference>
<evidence type="ECO:0000256" key="17">
    <source>
        <dbReference type="SAM" id="Coils"/>
    </source>
</evidence>
<keyword evidence="9" id="KW-1133">Transmembrane helix</keyword>
<organism evidence="18 19">
    <name type="scientific">Miscanthus lutarioriparius</name>
    <dbReference type="NCBI Taxonomy" id="422564"/>
    <lineage>
        <taxon>Eukaryota</taxon>
        <taxon>Viridiplantae</taxon>
        <taxon>Streptophyta</taxon>
        <taxon>Embryophyta</taxon>
        <taxon>Tracheophyta</taxon>
        <taxon>Spermatophyta</taxon>
        <taxon>Magnoliopsida</taxon>
        <taxon>Liliopsida</taxon>
        <taxon>Poales</taxon>
        <taxon>Poaceae</taxon>
        <taxon>PACMAD clade</taxon>
        <taxon>Panicoideae</taxon>
        <taxon>Andropogonodae</taxon>
        <taxon>Andropogoneae</taxon>
        <taxon>Saccharinae</taxon>
        <taxon>Miscanthus</taxon>
    </lineage>
</organism>
<evidence type="ECO:0000256" key="13">
    <source>
        <dbReference type="ARBA" id="ARBA00038949"/>
    </source>
</evidence>
<proteinExistence type="inferred from homology"/>
<dbReference type="UniPathway" id="UPA00378"/>
<evidence type="ECO:0000256" key="7">
    <source>
        <dbReference type="ARBA" id="ARBA00022723"/>
    </source>
</evidence>
<name>A0A811RED0_9POAL</name>
<comment type="function">
    <text evidence="16">Initiates complex N-linked carbohydrate formation. Essential for the conversion of high-mannose to hybrid and complex N-glycans.</text>
</comment>
<dbReference type="PANTHER" id="PTHR10468:SF0">
    <property type="entry name" value="ALPHA-1,3-MANNOSYL-GLYCOPROTEIN 2-BETA-N-ACETYLGLUCOSAMINYLTRANSFERASE"/>
    <property type="match status" value="1"/>
</dbReference>
<dbReference type="InterPro" id="IPR052261">
    <property type="entry name" value="Glycosyltransferase_13"/>
</dbReference>
<comment type="caution">
    <text evidence="18">The sequence shown here is derived from an EMBL/GenBank/DDBJ whole genome shotgun (WGS) entry which is preliminary data.</text>
</comment>
<keyword evidence="17" id="KW-0175">Coiled coil</keyword>
<evidence type="ECO:0000256" key="14">
    <source>
        <dbReference type="ARBA" id="ARBA00041712"/>
    </source>
</evidence>
<dbReference type="EMBL" id="CAJGYO010000014">
    <property type="protein sequence ID" value="CAD6268362.1"/>
    <property type="molecule type" value="Genomic_DNA"/>
</dbReference>
<evidence type="ECO:0000256" key="3">
    <source>
        <dbReference type="ARBA" id="ARBA00006492"/>
    </source>
</evidence>
<evidence type="ECO:0000256" key="12">
    <source>
        <dbReference type="ARBA" id="ARBA00023211"/>
    </source>
</evidence>
<dbReference type="Gene3D" id="3.10.180.20">
    <property type="entry name" value="N-Acetylglucosaminyltransferase I, Domain 2"/>
    <property type="match status" value="1"/>
</dbReference>
<evidence type="ECO:0000256" key="9">
    <source>
        <dbReference type="ARBA" id="ARBA00022989"/>
    </source>
</evidence>
<accession>A0A811RED0</accession>
<dbReference type="GO" id="GO:0000139">
    <property type="term" value="C:Golgi membrane"/>
    <property type="evidence" value="ECO:0007669"/>
    <property type="project" value="UniProtKB-SubCell"/>
</dbReference>
<dbReference type="FunFam" id="3.10.180.20:FF:000002">
    <property type="entry name" value="Alpha-1,3-mannosyl-glycoprotein 2-beta-N-acetylglucosaminyltransferase"/>
    <property type="match status" value="1"/>
</dbReference>
<dbReference type="Proteomes" id="UP000604825">
    <property type="component" value="Unassembled WGS sequence"/>
</dbReference>
<dbReference type="AlphaFoldDB" id="A0A811RED0"/>
<keyword evidence="5" id="KW-0808">Transferase</keyword>
<comment type="pathway">
    <text evidence="2 16">Protein modification; protein glycosylation.</text>
</comment>
<gene>
    <name evidence="18" type="ORF">NCGR_LOCUS51667</name>
</gene>
<keyword evidence="11" id="KW-0472">Membrane</keyword>
<evidence type="ECO:0000256" key="6">
    <source>
        <dbReference type="ARBA" id="ARBA00022692"/>
    </source>
</evidence>
<keyword evidence="6" id="KW-0812">Transmembrane</keyword>
<feature type="coiled-coil region" evidence="17">
    <location>
        <begin position="37"/>
        <end position="71"/>
    </location>
</feature>
<keyword evidence="12 16" id="KW-0464">Manganese</keyword>
<keyword evidence="10 16" id="KW-0333">Golgi apparatus</keyword>
<comment type="cofactor">
    <cofactor evidence="16">
        <name>Mn(2+)</name>
        <dbReference type="ChEBI" id="CHEBI:29035"/>
    </cofactor>
    <text evidence="16">The cofactor is mostly bound to the substrate.</text>
</comment>
<dbReference type="Gene3D" id="3.90.550.10">
    <property type="entry name" value="Spore Coat Polysaccharide Biosynthesis Protein SpsA, Chain A"/>
    <property type="match status" value="1"/>
</dbReference>
<dbReference type="GO" id="GO:0003827">
    <property type="term" value="F:alpha-1,3-mannosylglycoprotein 2-beta-N-acetylglucosaminyltransferase activity"/>
    <property type="evidence" value="ECO:0007669"/>
    <property type="project" value="UniProtKB-UniRule"/>
</dbReference>
<keyword evidence="7 16" id="KW-0479">Metal-binding</keyword>
<evidence type="ECO:0000256" key="5">
    <source>
        <dbReference type="ARBA" id="ARBA00022679"/>
    </source>
</evidence>
<protein>
    <recommendedName>
        <fullName evidence="13 16">Alpha-1,3-mannosyl-glycoprotein 2-beta-N-acetylglucosaminyltransferase</fullName>
        <shortName evidence="16">GNT-I</shortName>
        <shortName evidence="16">GlcNAc-T I</shortName>
        <ecNumber evidence="13 16">2.4.1.101</ecNumber>
    </recommendedName>
    <alternativeName>
        <fullName evidence="14 16">N-glycosyl-oligosaccharide-glycoprotein N-acetylglucosaminyltransferase I</fullName>
    </alternativeName>
</protein>
<reference evidence="18" key="1">
    <citation type="submission" date="2020-10" db="EMBL/GenBank/DDBJ databases">
        <authorList>
            <person name="Han B."/>
            <person name="Lu T."/>
            <person name="Zhao Q."/>
            <person name="Huang X."/>
            <person name="Zhao Y."/>
        </authorList>
    </citation>
    <scope>NUCLEOTIDE SEQUENCE</scope>
</reference>
<evidence type="ECO:0000256" key="8">
    <source>
        <dbReference type="ARBA" id="ARBA00022968"/>
    </source>
</evidence>
<comment type="subcellular location">
    <subcellularLocation>
        <location evidence="1 16">Golgi apparatus membrane</location>
        <topology evidence="1 16">Single-pass type II membrane protein</topology>
    </subcellularLocation>
</comment>
<dbReference type="GO" id="GO:0030145">
    <property type="term" value="F:manganese ion binding"/>
    <property type="evidence" value="ECO:0007669"/>
    <property type="project" value="UniProtKB-UniRule"/>
</dbReference>
<dbReference type="InterPro" id="IPR004139">
    <property type="entry name" value="Glyco_trans_13"/>
</dbReference>
<evidence type="ECO:0000313" key="18">
    <source>
        <dbReference type="EMBL" id="CAD6268362.1"/>
    </source>
</evidence>
<dbReference type="Pfam" id="PF03071">
    <property type="entry name" value="GNT-I"/>
    <property type="match status" value="1"/>
</dbReference>
<comment type="catalytic activity">
    <reaction evidence="15 16">
        <text>N(4)-(alpha-D-Man-(1-&gt;3)-[alpha-D-Man-(1-&gt;3)-[alpha-D-Man-(1-&gt;6)]-alpha-D-Man-(1-&gt;6)]-beta-D-Man-(1-&gt;4)-beta-D-GlcNAc-(1-&gt;4)-beta-D-GlcNAc)-L-asparaginyl-[protein] (N-glucan mannose isomer 5A1,2) + UDP-N-acetyl-alpha-D-glucosamine = N(4)-{beta-D-GlcNAc-(1-&gt;2)-alpha-D-Man-(1-&gt;3)-[alpha-D-Man-(1-&gt;3)-[alpha-D-Man-(1-&gt;6)]-alpha-D-Man-(1-&gt;6)]-beta-D-Man-(1-&gt;4)-beta-D-GlcNAc-(1-&gt;4)-beta-D-GlcNAc}-L-asparaginyl-[protein] + UDP + H(+)</text>
        <dbReference type="Rhea" id="RHEA:11456"/>
        <dbReference type="Rhea" id="RHEA-COMP:14367"/>
        <dbReference type="Rhea" id="RHEA-COMP:14368"/>
        <dbReference type="ChEBI" id="CHEBI:15378"/>
        <dbReference type="ChEBI" id="CHEBI:57705"/>
        <dbReference type="ChEBI" id="CHEBI:58223"/>
        <dbReference type="ChEBI" id="CHEBI:59087"/>
        <dbReference type="ChEBI" id="CHEBI:60625"/>
        <dbReference type="EC" id="2.4.1.101"/>
    </reaction>
</comment>
<evidence type="ECO:0000313" key="19">
    <source>
        <dbReference type="Proteomes" id="UP000604825"/>
    </source>
</evidence>
<evidence type="ECO:0000256" key="15">
    <source>
        <dbReference type="ARBA" id="ARBA00049421"/>
    </source>
</evidence>
<dbReference type="SUPFAM" id="SSF53448">
    <property type="entry name" value="Nucleotide-diphospho-sugar transferases"/>
    <property type="match status" value="1"/>
</dbReference>
<evidence type="ECO:0000256" key="11">
    <source>
        <dbReference type="ARBA" id="ARBA00023136"/>
    </source>
</evidence>
<evidence type="ECO:0000256" key="4">
    <source>
        <dbReference type="ARBA" id="ARBA00022676"/>
    </source>
</evidence>
<comment type="similarity">
    <text evidence="3 16">Belongs to the glycosyltransferase 13 family.</text>
</comment>
<dbReference type="EC" id="2.4.1.101" evidence="13 16"/>
<evidence type="ECO:0000256" key="16">
    <source>
        <dbReference type="RuleBase" id="RU368119"/>
    </source>
</evidence>
<keyword evidence="8 16" id="KW-0735">Signal-anchor</keyword>
<sequence>MARSPCDLRLLLLAAAAAFIYIQVRLFATQSHYADRLAEAERSENQCTSQLKSLIDQVSMQQEKIVALEEIKVRQDEERAHLKILIMDLEKRSVQKLLDNNVVPVAAVVIMACNRPDYLERTVESILKYQTTVASKFPLFISQDGANGAVKRKALEYKQITYMQHVDLEPVQTERPGELTAYYKIAKHYKWALDNLFIKHNFARVIILEDDMEIAPDFFEYFEAAAKLLDNDKTYNFGKHGSSLGQFFEQYLEPIKLNDVHIDWNSEDLSYLGEDKFLTKFGKEVASATPLHGSDAVLKAHNMAEDVRIQYNDQEDFERIARQFGIFEEWKDGIPRTAYKGVVVFRHNSSQRRIFLVSPDSLRQLGV</sequence>
<dbReference type="PANTHER" id="PTHR10468">
    <property type="entry name" value="PROTEIN O-LINKED-MANNOSE BETA-1,2-N-ACETYLGLUCOSAMINYLTRANSFERASE 1/ALPHA-1,3-MANNOSYL-GLYCOPROTEIN 2-BETA-N-ACETYLGLUCOSAMINYLTRANSFERASE"/>
    <property type="match status" value="1"/>
</dbReference>
<evidence type="ECO:0000256" key="10">
    <source>
        <dbReference type="ARBA" id="ARBA00023034"/>
    </source>
</evidence>
<evidence type="ECO:0000256" key="1">
    <source>
        <dbReference type="ARBA" id="ARBA00004323"/>
    </source>
</evidence>
<keyword evidence="4 16" id="KW-0328">Glycosyltransferase</keyword>
<keyword evidence="19" id="KW-1185">Reference proteome</keyword>
<dbReference type="OrthoDB" id="440755at2759"/>
<evidence type="ECO:0000256" key="2">
    <source>
        <dbReference type="ARBA" id="ARBA00004922"/>
    </source>
</evidence>